<proteinExistence type="inferred from homology"/>
<comment type="caution">
    <text evidence="4">The sequence shown here is derived from an EMBL/GenBank/DDBJ whole genome shotgun (WGS) entry which is preliminary data.</text>
</comment>
<sequence>MSFYTSVIEGLGNDHLSLSNLDSGYSVKDIKESVAFYQSMFGIESLKGKKVAILVESVKENISLFYAIRNLQGTVIPLSTQSKKDDLIGVLDSLDPHIIFTEHNIKGFNCSEVINEWAKGNITKTLVLSTDDYKSFSTTSLGGKEESSLYNSGDFITFSSGSTGTPKGIVFKDSVFDYTFRCLHNSWELKPSDNMFFFAPTSSLFGVTGMNTIIKSGANFIHSDDFDLLKIVNILDKWKCNKISTTPSIFKAIYKFASNLKPEVLDRLELVCVVGEKVSPSYISHFPIMKNCKFLSHLGSSEAGSIADGYITDKDAKDIDFVMANEAEHRVVDGELLLKTGGLFTEYYNSKSLTDEAFDNGWFKTGDLVEFDDDGTFKIVGRKKDVIKKGGRHVVTSEIESVIQKIEGVNNVAVVGAPHDVYGEQIVAFVVAKDLTSKNIRSYCARRVSSYKIPDKVIFLEEIPLKNNKVDKQKLKALIAEAK</sequence>
<dbReference type="GO" id="GO:0006631">
    <property type="term" value="P:fatty acid metabolic process"/>
    <property type="evidence" value="ECO:0007669"/>
    <property type="project" value="TreeGrafter"/>
</dbReference>
<dbReference type="OrthoDB" id="9757771at2"/>
<dbReference type="PANTHER" id="PTHR43201:SF8">
    <property type="entry name" value="ACYL-COA SYNTHETASE FAMILY MEMBER 3"/>
    <property type="match status" value="1"/>
</dbReference>
<comment type="similarity">
    <text evidence="1">Belongs to the ATP-dependent AMP-binding enzyme family.</text>
</comment>
<dbReference type="InterPro" id="IPR025110">
    <property type="entry name" value="AMP-bd_C"/>
</dbReference>
<feature type="domain" description="AMP-binding enzyme C-terminal" evidence="3">
    <location>
        <begin position="398"/>
        <end position="468"/>
    </location>
</feature>
<protein>
    <submittedName>
        <fullName evidence="4">Long-chain fatty acid--CoA ligase</fullName>
    </submittedName>
</protein>
<reference evidence="4 5" key="1">
    <citation type="journal article" date="2019" name="Indoor Air">
        <title>Impacts of indoor surface finishes on bacterial viability.</title>
        <authorList>
            <person name="Hu J."/>
            <person name="Maamar S.B."/>
            <person name="Glawe A.J."/>
            <person name="Gottel N."/>
            <person name="Gilbert J.A."/>
            <person name="Hartmann E.M."/>
        </authorList>
    </citation>
    <scope>NUCLEOTIDE SEQUENCE [LARGE SCALE GENOMIC DNA]</scope>
    <source>
        <strain evidence="4 5">AF060A6</strain>
    </source>
</reference>
<dbReference type="RefSeq" id="WP_136380996.1">
    <property type="nucleotide sequence ID" value="NZ_SLUB01000043.1"/>
</dbReference>
<dbReference type="Pfam" id="PF13193">
    <property type="entry name" value="AMP-binding_C"/>
    <property type="match status" value="1"/>
</dbReference>
<dbReference type="PANTHER" id="PTHR43201">
    <property type="entry name" value="ACYL-COA SYNTHETASE"/>
    <property type="match status" value="1"/>
</dbReference>
<dbReference type="InterPro" id="IPR045851">
    <property type="entry name" value="AMP-bd_C_sf"/>
</dbReference>
<gene>
    <name evidence="4" type="ORF">E1I69_18260</name>
</gene>
<dbReference type="PROSITE" id="PS00455">
    <property type="entry name" value="AMP_BINDING"/>
    <property type="match status" value="1"/>
</dbReference>
<dbReference type="InterPro" id="IPR042099">
    <property type="entry name" value="ANL_N_sf"/>
</dbReference>
<name>A0A4S3PM85_9BACI</name>
<keyword evidence="4" id="KW-0436">Ligase</keyword>
<dbReference type="GO" id="GO:0031956">
    <property type="term" value="F:medium-chain fatty acid-CoA ligase activity"/>
    <property type="evidence" value="ECO:0007669"/>
    <property type="project" value="TreeGrafter"/>
</dbReference>
<dbReference type="Gene3D" id="3.40.50.12780">
    <property type="entry name" value="N-terminal domain of ligase-like"/>
    <property type="match status" value="1"/>
</dbReference>
<dbReference type="AlphaFoldDB" id="A0A4S3PM85"/>
<evidence type="ECO:0000313" key="5">
    <source>
        <dbReference type="Proteomes" id="UP000306477"/>
    </source>
</evidence>
<evidence type="ECO:0000259" key="2">
    <source>
        <dbReference type="Pfam" id="PF00501"/>
    </source>
</evidence>
<dbReference type="Gene3D" id="3.30.300.30">
    <property type="match status" value="1"/>
</dbReference>
<accession>A0A4S3PM85</accession>
<dbReference type="Proteomes" id="UP000306477">
    <property type="component" value="Unassembled WGS sequence"/>
</dbReference>
<organism evidence="4 5">
    <name type="scientific">Bacillus timonensis</name>
    <dbReference type="NCBI Taxonomy" id="1033734"/>
    <lineage>
        <taxon>Bacteria</taxon>
        <taxon>Bacillati</taxon>
        <taxon>Bacillota</taxon>
        <taxon>Bacilli</taxon>
        <taxon>Bacillales</taxon>
        <taxon>Bacillaceae</taxon>
        <taxon>Bacillus</taxon>
    </lineage>
</organism>
<dbReference type="EMBL" id="SLUB01000043">
    <property type="protein sequence ID" value="THE10620.1"/>
    <property type="molecule type" value="Genomic_DNA"/>
</dbReference>
<dbReference type="Pfam" id="PF00501">
    <property type="entry name" value="AMP-binding"/>
    <property type="match status" value="1"/>
</dbReference>
<feature type="domain" description="AMP-dependent synthetase/ligase" evidence="2">
    <location>
        <begin position="47"/>
        <end position="335"/>
    </location>
</feature>
<dbReference type="SUPFAM" id="SSF56801">
    <property type="entry name" value="Acetyl-CoA synthetase-like"/>
    <property type="match status" value="1"/>
</dbReference>
<evidence type="ECO:0000313" key="4">
    <source>
        <dbReference type="EMBL" id="THE10620.1"/>
    </source>
</evidence>
<evidence type="ECO:0000256" key="1">
    <source>
        <dbReference type="ARBA" id="ARBA00006432"/>
    </source>
</evidence>
<keyword evidence="5" id="KW-1185">Reference proteome</keyword>
<dbReference type="CDD" id="cd04433">
    <property type="entry name" value="AFD_class_I"/>
    <property type="match status" value="1"/>
</dbReference>
<evidence type="ECO:0000259" key="3">
    <source>
        <dbReference type="Pfam" id="PF13193"/>
    </source>
</evidence>
<dbReference type="InterPro" id="IPR000873">
    <property type="entry name" value="AMP-dep_synth/lig_dom"/>
</dbReference>
<dbReference type="InterPro" id="IPR020845">
    <property type="entry name" value="AMP-binding_CS"/>
</dbReference>